<evidence type="ECO:0000256" key="2">
    <source>
        <dbReference type="ARBA" id="ARBA00022679"/>
    </source>
</evidence>
<dbReference type="PANTHER" id="PTHR45646">
    <property type="entry name" value="SERINE/THREONINE-PROTEIN KINASE DOA-RELATED"/>
    <property type="match status" value="1"/>
</dbReference>
<accession>A0A7M5WQW3</accession>
<evidence type="ECO:0000256" key="4">
    <source>
        <dbReference type="ARBA" id="ARBA00022777"/>
    </source>
</evidence>
<dbReference type="InterPro" id="IPR008271">
    <property type="entry name" value="Ser/Thr_kinase_AS"/>
</dbReference>
<evidence type="ECO:0000256" key="5">
    <source>
        <dbReference type="ARBA" id="ARBA00022840"/>
    </source>
</evidence>
<dbReference type="Pfam" id="PF00069">
    <property type="entry name" value="Pkinase"/>
    <property type="match status" value="1"/>
</dbReference>
<dbReference type="AlphaFoldDB" id="A0A7M5WQW3"/>
<dbReference type="PROSITE" id="PS50011">
    <property type="entry name" value="PROTEIN_KINASE_DOM"/>
    <property type="match status" value="1"/>
</dbReference>
<keyword evidence="5" id="KW-0067">ATP-binding</keyword>
<dbReference type="Proteomes" id="UP000594262">
    <property type="component" value="Unplaced"/>
</dbReference>
<dbReference type="GO" id="GO:0005524">
    <property type="term" value="F:ATP binding"/>
    <property type="evidence" value="ECO:0007669"/>
    <property type="project" value="UniProtKB-KW"/>
</dbReference>
<proteinExistence type="inferred from homology"/>
<dbReference type="InterPro" id="IPR011009">
    <property type="entry name" value="Kinase-like_dom_sf"/>
</dbReference>
<dbReference type="InterPro" id="IPR051175">
    <property type="entry name" value="CLK_kinases"/>
</dbReference>
<keyword evidence="3" id="KW-0547">Nucleotide-binding</keyword>
<reference evidence="8" key="1">
    <citation type="submission" date="2021-01" db="UniProtKB">
        <authorList>
            <consortium name="EnsemblMetazoa"/>
        </authorList>
    </citation>
    <scope>IDENTIFICATION</scope>
</reference>
<dbReference type="PROSITE" id="PS00108">
    <property type="entry name" value="PROTEIN_KINASE_ST"/>
    <property type="match status" value="1"/>
</dbReference>
<keyword evidence="9" id="KW-1185">Reference proteome</keyword>
<dbReference type="SMART" id="SM00220">
    <property type="entry name" value="S_TKc"/>
    <property type="match status" value="1"/>
</dbReference>
<keyword evidence="2" id="KW-0808">Transferase</keyword>
<evidence type="ECO:0000259" key="7">
    <source>
        <dbReference type="PROSITE" id="PS50011"/>
    </source>
</evidence>
<dbReference type="PANTHER" id="PTHR45646:SF11">
    <property type="entry name" value="SERINE_THREONINE-PROTEIN KINASE DOA"/>
    <property type="match status" value="1"/>
</dbReference>
<dbReference type="Gene3D" id="1.10.510.10">
    <property type="entry name" value="Transferase(Phosphotransferase) domain 1"/>
    <property type="match status" value="1"/>
</dbReference>
<dbReference type="EnsemblMetazoa" id="CLYHEMT003471.1">
    <property type="protein sequence ID" value="CLYHEMP003471.1"/>
    <property type="gene ID" value="CLYHEMG003471"/>
</dbReference>
<dbReference type="InterPro" id="IPR000719">
    <property type="entry name" value="Prot_kinase_dom"/>
</dbReference>
<evidence type="ECO:0000313" key="9">
    <source>
        <dbReference type="Proteomes" id="UP000594262"/>
    </source>
</evidence>
<evidence type="ECO:0000256" key="1">
    <source>
        <dbReference type="ARBA" id="ARBA00022527"/>
    </source>
</evidence>
<keyword evidence="1" id="KW-0723">Serine/threonine-protein kinase</keyword>
<sequence length="236" mass="27768">MKDNDYQPYTLKQVQHIAYQLLDSVCFLHKIKLTHTDLKPENMLFVNSSSRSIWSENARQNIKILDHCDVQLIDFGSATFEHEHHSRIVSTRHYRAPEVILELGWSYPCDVWSCGCIIFELYTGDALFRTHDNLEHLAMMERILGKLPKKMMKASDKQKYFRDGVLDWDEKDHNGQFVKTNCVPLRETFNSDDRRATEELYHLVDRLLTYTPEDRLTAKEALSHPFFSEDISARKK</sequence>
<comment type="similarity">
    <text evidence="6">Belongs to the protein kinase superfamily. CMGC Ser/Thr protein kinase family. Lammer subfamily.</text>
</comment>
<dbReference type="OrthoDB" id="283111at2759"/>
<dbReference type="GO" id="GO:0005634">
    <property type="term" value="C:nucleus"/>
    <property type="evidence" value="ECO:0007669"/>
    <property type="project" value="TreeGrafter"/>
</dbReference>
<feature type="domain" description="Protein kinase" evidence="7">
    <location>
        <begin position="1"/>
        <end position="227"/>
    </location>
</feature>
<dbReference type="SUPFAM" id="SSF56112">
    <property type="entry name" value="Protein kinase-like (PK-like)"/>
    <property type="match status" value="1"/>
</dbReference>
<evidence type="ECO:0000313" key="8">
    <source>
        <dbReference type="EnsemblMetazoa" id="CLYHEMP003471.1"/>
    </source>
</evidence>
<evidence type="ECO:0000256" key="3">
    <source>
        <dbReference type="ARBA" id="ARBA00022741"/>
    </source>
</evidence>
<keyword evidence="4" id="KW-0418">Kinase</keyword>
<dbReference type="GO" id="GO:0004674">
    <property type="term" value="F:protein serine/threonine kinase activity"/>
    <property type="evidence" value="ECO:0007669"/>
    <property type="project" value="UniProtKB-KW"/>
</dbReference>
<protein>
    <recommendedName>
        <fullName evidence="7">Protein kinase domain-containing protein</fullName>
    </recommendedName>
</protein>
<name>A0A7M5WQW3_9CNID</name>
<organism evidence="8 9">
    <name type="scientific">Clytia hemisphaerica</name>
    <dbReference type="NCBI Taxonomy" id="252671"/>
    <lineage>
        <taxon>Eukaryota</taxon>
        <taxon>Metazoa</taxon>
        <taxon>Cnidaria</taxon>
        <taxon>Hydrozoa</taxon>
        <taxon>Hydroidolina</taxon>
        <taxon>Leptothecata</taxon>
        <taxon>Obeliida</taxon>
        <taxon>Clytiidae</taxon>
        <taxon>Clytia</taxon>
    </lineage>
</organism>
<evidence type="ECO:0000256" key="6">
    <source>
        <dbReference type="ARBA" id="ARBA00037966"/>
    </source>
</evidence>
<dbReference type="GO" id="GO:0043484">
    <property type="term" value="P:regulation of RNA splicing"/>
    <property type="evidence" value="ECO:0007669"/>
    <property type="project" value="TreeGrafter"/>
</dbReference>